<feature type="transmembrane region" description="Helical" evidence="9">
    <location>
        <begin position="171"/>
        <end position="194"/>
    </location>
</feature>
<evidence type="ECO:0000256" key="4">
    <source>
        <dbReference type="ARBA" id="ARBA00022692"/>
    </source>
</evidence>
<reference evidence="11 12" key="1">
    <citation type="submission" date="2015-01" db="EMBL/GenBank/DDBJ databases">
        <title>The Genome Sequence of Fonsecaea pedrosoi CBS 271.37.</title>
        <authorList>
            <consortium name="The Broad Institute Genomics Platform"/>
            <person name="Cuomo C."/>
            <person name="de Hoog S."/>
            <person name="Gorbushina A."/>
            <person name="Stielow B."/>
            <person name="Teixiera M."/>
            <person name="Abouelleil A."/>
            <person name="Chapman S.B."/>
            <person name="Priest M."/>
            <person name="Young S.K."/>
            <person name="Wortman J."/>
            <person name="Nusbaum C."/>
            <person name="Birren B."/>
        </authorList>
    </citation>
    <scope>NUCLEOTIDE SEQUENCE [LARGE SCALE GENOMIC DNA]</scope>
    <source>
        <strain evidence="11 12">CBS 271.37</strain>
    </source>
</reference>
<dbReference type="VEuPathDB" id="FungiDB:Z517_08912"/>
<dbReference type="Gene3D" id="1.20.1250.20">
    <property type="entry name" value="MFS general substrate transporter like domains"/>
    <property type="match status" value="1"/>
</dbReference>
<name>A0A0D2EY21_9EURO</name>
<dbReference type="PROSITE" id="PS00217">
    <property type="entry name" value="SUGAR_TRANSPORT_2"/>
    <property type="match status" value="1"/>
</dbReference>
<evidence type="ECO:0000256" key="8">
    <source>
        <dbReference type="RuleBase" id="RU003346"/>
    </source>
</evidence>
<dbReference type="InterPro" id="IPR003663">
    <property type="entry name" value="Sugar/inositol_transpt"/>
</dbReference>
<dbReference type="SUPFAM" id="SSF103473">
    <property type="entry name" value="MFS general substrate transporter"/>
    <property type="match status" value="1"/>
</dbReference>
<dbReference type="HOGENOM" id="CLU_001265_30_5_1"/>
<dbReference type="NCBIfam" id="TIGR00879">
    <property type="entry name" value="SP"/>
    <property type="match status" value="1"/>
</dbReference>
<dbReference type="Proteomes" id="UP000053029">
    <property type="component" value="Unassembled WGS sequence"/>
</dbReference>
<dbReference type="OrthoDB" id="6339427at2759"/>
<dbReference type="PANTHER" id="PTHR48020">
    <property type="entry name" value="PROTON MYO-INOSITOL COTRANSPORTER"/>
    <property type="match status" value="1"/>
</dbReference>
<keyword evidence="5 9" id="KW-1133">Transmembrane helix</keyword>
<keyword evidence="6 9" id="KW-0472">Membrane</keyword>
<evidence type="ECO:0000313" key="11">
    <source>
        <dbReference type="EMBL" id="KIW79072.1"/>
    </source>
</evidence>
<accession>A0A0D2EY21</accession>
<feature type="transmembrane region" description="Helical" evidence="9">
    <location>
        <begin position="41"/>
        <end position="58"/>
    </location>
</feature>
<feature type="transmembrane region" description="Helical" evidence="9">
    <location>
        <begin position="141"/>
        <end position="159"/>
    </location>
</feature>
<dbReference type="InterPro" id="IPR005828">
    <property type="entry name" value="MFS_sugar_transport-like"/>
</dbReference>
<keyword evidence="4 9" id="KW-0812">Transmembrane</keyword>
<organism evidence="11 12">
    <name type="scientific">Fonsecaea pedrosoi CBS 271.37</name>
    <dbReference type="NCBI Taxonomy" id="1442368"/>
    <lineage>
        <taxon>Eukaryota</taxon>
        <taxon>Fungi</taxon>
        <taxon>Dikarya</taxon>
        <taxon>Ascomycota</taxon>
        <taxon>Pezizomycotina</taxon>
        <taxon>Eurotiomycetes</taxon>
        <taxon>Chaetothyriomycetidae</taxon>
        <taxon>Chaetothyriales</taxon>
        <taxon>Herpotrichiellaceae</taxon>
        <taxon>Fonsecaea</taxon>
    </lineage>
</organism>
<dbReference type="PROSITE" id="PS00216">
    <property type="entry name" value="SUGAR_TRANSPORT_1"/>
    <property type="match status" value="1"/>
</dbReference>
<dbReference type="InterPro" id="IPR020846">
    <property type="entry name" value="MFS_dom"/>
</dbReference>
<dbReference type="PRINTS" id="PR00171">
    <property type="entry name" value="SUGRTRNSPORT"/>
</dbReference>
<dbReference type="PANTHER" id="PTHR48020:SF22">
    <property type="entry name" value="MAJOR FACILITATOR SUPERFAMILY (MFS) PROFILE DOMAIN-CONTAINING PROTEIN-RELATED"/>
    <property type="match status" value="1"/>
</dbReference>
<proteinExistence type="inferred from homology"/>
<feature type="transmembrane region" description="Helical" evidence="9">
    <location>
        <begin position="112"/>
        <end position="135"/>
    </location>
</feature>
<feature type="transmembrane region" description="Helical" evidence="9">
    <location>
        <begin position="358"/>
        <end position="382"/>
    </location>
</feature>
<dbReference type="Pfam" id="PF00083">
    <property type="entry name" value="Sugar_tr"/>
    <property type="match status" value="1"/>
</dbReference>
<dbReference type="GO" id="GO:0005366">
    <property type="term" value="F:myo-inositol:proton symporter activity"/>
    <property type="evidence" value="ECO:0007669"/>
    <property type="project" value="TreeGrafter"/>
</dbReference>
<comment type="similarity">
    <text evidence="2 8">Belongs to the major facilitator superfamily. Sugar transporter (TC 2.A.1.1) family.</text>
</comment>
<dbReference type="GO" id="GO:0016020">
    <property type="term" value="C:membrane"/>
    <property type="evidence" value="ECO:0007669"/>
    <property type="project" value="UniProtKB-SubCell"/>
</dbReference>
<dbReference type="AlphaFoldDB" id="A0A0D2EY21"/>
<dbReference type="EMBL" id="KN846973">
    <property type="protein sequence ID" value="KIW79072.1"/>
    <property type="molecule type" value="Genomic_DNA"/>
</dbReference>
<dbReference type="PROSITE" id="PS50850">
    <property type="entry name" value="MFS"/>
    <property type="match status" value="1"/>
</dbReference>
<keyword evidence="12" id="KW-1185">Reference proteome</keyword>
<feature type="transmembrane region" description="Helical" evidence="9">
    <location>
        <begin position="329"/>
        <end position="349"/>
    </location>
</feature>
<evidence type="ECO:0000256" key="6">
    <source>
        <dbReference type="ARBA" id="ARBA00023136"/>
    </source>
</evidence>
<feature type="transmembrane region" description="Helical" evidence="9">
    <location>
        <begin position="293"/>
        <end position="317"/>
    </location>
</feature>
<evidence type="ECO:0000256" key="3">
    <source>
        <dbReference type="ARBA" id="ARBA00022448"/>
    </source>
</evidence>
<protein>
    <recommendedName>
        <fullName evidence="10">Major facilitator superfamily (MFS) profile domain-containing protein</fullName>
    </recommendedName>
</protein>
<feature type="transmembrane region" description="Helical" evidence="9">
    <location>
        <begin position="394"/>
        <end position="421"/>
    </location>
</feature>
<feature type="transmembrane region" description="Helical" evidence="9">
    <location>
        <begin position="85"/>
        <end position="105"/>
    </location>
</feature>
<evidence type="ECO:0000256" key="1">
    <source>
        <dbReference type="ARBA" id="ARBA00004141"/>
    </source>
</evidence>
<dbReference type="InterPro" id="IPR005829">
    <property type="entry name" value="Sugar_transporter_CS"/>
</dbReference>
<evidence type="ECO:0000256" key="9">
    <source>
        <dbReference type="SAM" id="Phobius"/>
    </source>
</evidence>
<comment type="subcellular location">
    <subcellularLocation>
        <location evidence="1">Membrane</location>
        <topology evidence="1">Multi-pass membrane protein</topology>
    </subcellularLocation>
</comment>
<comment type="catalytic activity">
    <reaction evidence="7">
        <text>myo-inositol(out) + H(+)(out) = myo-inositol(in) + H(+)(in)</text>
        <dbReference type="Rhea" id="RHEA:60364"/>
        <dbReference type="ChEBI" id="CHEBI:15378"/>
        <dbReference type="ChEBI" id="CHEBI:17268"/>
    </reaction>
</comment>
<dbReference type="InterPro" id="IPR036259">
    <property type="entry name" value="MFS_trans_sf"/>
</dbReference>
<gene>
    <name evidence="11" type="ORF">Z517_08912</name>
</gene>
<dbReference type="GO" id="GO:1904679">
    <property type="term" value="P:myo-inositol import across plasma membrane"/>
    <property type="evidence" value="ECO:0007669"/>
    <property type="project" value="TreeGrafter"/>
</dbReference>
<feature type="transmembrane region" description="Helical" evidence="9">
    <location>
        <begin position="200"/>
        <end position="219"/>
    </location>
</feature>
<evidence type="ECO:0000256" key="5">
    <source>
        <dbReference type="ARBA" id="ARBA00022989"/>
    </source>
</evidence>
<sequence length="527" mass="57113">MSTNEKEIVEKSAQTILHEENVLDKDIAALNTIEETQTSRVVWLIAICVSVGGFLFGYDTGYISSVLVTIGDDLGHNLSSSEQELITSITSGGALIGAIFAGLTADRYGRKISIYCGCVVFVVGAILQAAAFSIAQMTVGRAVVGLGVGDAAMVVPLYISEIAPAKYRGRMITMQTCNITGGQFIAYCIGAGFAEVKSSGWRYVVAIGAIPAIALALFLPWCPESTRQLVAHGKLEEADAVLARLYPRSSPEQRQDKIRAIQQDLEQATELMAQKSLWWSYKQLHVVPANFRAMLTACCVMGVSQLCGFNTLMYYSGTLFALVGFNKPVAVSIVVGACNFLGCCINLVIVDRFGRRRILIFTVLGMSLSLVLAAVAFHYIPIDSSDLTLEINSVNWAGILVLVTIIFYVGFFGTGVAPVSWMGAERLPLEVRAMGTMVMTVTCWGTNIIIASTFLSMMKGLTPSGAFGFYAAICFLGFLFSVFCFAETKGMSLEEIREVFNHGFGVGYARRWQKQHALEIKRAASTV</sequence>
<feature type="transmembrane region" description="Helical" evidence="9">
    <location>
        <begin position="467"/>
        <end position="486"/>
    </location>
</feature>
<dbReference type="GeneID" id="25308402"/>
<dbReference type="FunFam" id="1.20.1250.20:FF:000073">
    <property type="entry name" value="MFS myo-inositol transporter, putative"/>
    <property type="match status" value="1"/>
</dbReference>
<keyword evidence="3 8" id="KW-0813">Transport</keyword>
<feature type="transmembrane region" description="Helical" evidence="9">
    <location>
        <begin position="433"/>
        <end position="455"/>
    </location>
</feature>
<evidence type="ECO:0000313" key="12">
    <source>
        <dbReference type="Proteomes" id="UP000053029"/>
    </source>
</evidence>
<evidence type="ECO:0000256" key="7">
    <source>
        <dbReference type="ARBA" id="ARBA00049119"/>
    </source>
</evidence>
<feature type="domain" description="Major facilitator superfamily (MFS) profile" evidence="10">
    <location>
        <begin position="45"/>
        <end position="489"/>
    </location>
</feature>
<evidence type="ECO:0000256" key="2">
    <source>
        <dbReference type="ARBA" id="ARBA00010992"/>
    </source>
</evidence>
<dbReference type="RefSeq" id="XP_013282880.1">
    <property type="nucleotide sequence ID" value="XM_013427426.1"/>
</dbReference>
<dbReference type="InterPro" id="IPR050814">
    <property type="entry name" value="Myo-inositol_Transporter"/>
</dbReference>
<evidence type="ECO:0000259" key="10">
    <source>
        <dbReference type="PROSITE" id="PS50850"/>
    </source>
</evidence>